<comment type="caution">
    <text evidence="1">The sequence shown here is derived from an EMBL/GenBank/DDBJ whole genome shotgun (WGS) entry which is preliminary data.</text>
</comment>
<reference evidence="1 2" key="1">
    <citation type="submission" date="2008-03" db="EMBL/GenBank/DDBJ databases">
        <authorList>
            <person name="Paulsen I."/>
            <person name="Sebastian Y."/>
        </authorList>
    </citation>
    <scope>NUCLEOTIDE SEQUENCE [LARGE SCALE GENOMIC DNA]</scope>
    <source>
        <strain evidence="2">D str. JGS1721</strain>
    </source>
</reference>
<evidence type="ECO:0000313" key="1">
    <source>
        <dbReference type="EMBL" id="EDT71847.1"/>
    </source>
</evidence>
<protein>
    <submittedName>
        <fullName evidence="1">Uncharacterized protein</fullName>
    </submittedName>
</protein>
<sequence length="73" mass="8495">MFIFYNPNLINLYFSYKKPHSVKLCGLSALNKKPHSVYLCGSTCILNLAIIDTNLVCIYESFIYHKRKLNYNS</sequence>
<name>B1V2Y9_CLOPF</name>
<organism evidence="1 2">
    <name type="scientific">Clostridium perfringens D str. JGS1721</name>
    <dbReference type="NCBI Taxonomy" id="488537"/>
    <lineage>
        <taxon>Bacteria</taxon>
        <taxon>Bacillati</taxon>
        <taxon>Bacillota</taxon>
        <taxon>Clostridia</taxon>
        <taxon>Eubacteriales</taxon>
        <taxon>Clostridiaceae</taxon>
        <taxon>Clostridium</taxon>
    </lineage>
</organism>
<gene>
    <name evidence="1" type="ORF">CJD_A0736</name>
</gene>
<evidence type="ECO:0000313" key="2">
    <source>
        <dbReference type="Proteomes" id="UP000003188"/>
    </source>
</evidence>
<dbReference type="Proteomes" id="UP000003188">
    <property type="component" value="Unassembled WGS sequence"/>
</dbReference>
<dbReference type="AlphaFoldDB" id="B1V2Y9"/>
<proteinExistence type="predicted"/>
<accession>B1V2Y9</accession>
<dbReference type="EMBL" id="ABOO01000016">
    <property type="protein sequence ID" value="EDT71847.1"/>
    <property type="molecule type" value="Genomic_DNA"/>
</dbReference>